<feature type="compositionally biased region" description="Polar residues" evidence="1">
    <location>
        <begin position="30"/>
        <end position="49"/>
    </location>
</feature>
<evidence type="ECO:0000256" key="1">
    <source>
        <dbReference type="SAM" id="MobiDB-lite"/>
    </source>
</evidence>
<reference evidence="2 3" key="1">
    <citation type="submission" date="2017-04" db="EMBL/GenBank/DDBJ databases">
        <title>Genome Sequence of the Model Brown-Rot Fungus Postia placenta SB12.</title>
        <authorList>
            <consortium name="DOE Joint Genome Institute"/>
            <person name="Gaskell J."/>
            <person name="Kersten P."/>
            <person name="Larrondo L.F."/>
            <person name="Canessa P."/>
            <person name="Martinez D."/>
            <person name="Hibbett D."/>
            <person name="Schmoll M."/>
            <person name="Kubicek C.P."/>
            <person name="Martinez A.T."/>
            <person name="Yadav J."/>
            <person name="Master E."/>
            <person name="Magnuson J.K."/>
            <person name="James T."/>
            <person name="Yaver D."/>
            <person name="Berka R."/>
            <person name="Labutti K."/>
            <person name="Lipzen A."/>
            <person name="Aerts A."/>
            <person name="Barry K."/>
            <person name="Henrissat B."/>
            <person name="Blanchette R."/>
            <person name="Grigoriev I."/>
            <person name="Cullen D."/>
        </authorList>
    </citation>
    <scope>NUCLEOTIDE SEQUENCE [LARGE SCALE GENOMIC DNA]</scope>
    <source>
        <strain evidence="2 3">MAD-698-R-SB12</strain>
    </source>
</reference>
<proteinExistence type="predicted"/>
<feature type="compositionally biased region" description="Basic residues" evidence="1">
    <location>
        <begin position="107"/>
        <end position="116"/>
    </location>
</feature>
<accession>A0A1X6MYA3</accession>
<name>A0A1X6MYA3_9APHY</name>
<dbReference type="GeneID" id="36324267"/>
<dbReference type="Proteomes" id="UP000194127">
    <property type="component" value="Unassembled WGS sequence"/>
</dbReference>
<evidence type="ECO:0000313" key="2">
    <source>
        <dbReference type="EMBL" id="OSX61339.1"/>
    </source>
</evidence>
<protein>
    <submittedName>
        <fullName evidence="2">Uncharacterized protein</fullName>
    </submittedName>
</protein>
<keyword evidence="3" id="KW-1185">Reference proteome</keyword>
<organism evidence="2 3">
    <name type="scientific">Postia placenta MAD-698-R-SB12</name>
    <dbReference type="NCBI Taxonomy" id="670580"/>
    <lineage>
        <taxon>Eukaryota</taxon>
        <taxon>Fungi</taxon>
        <taxon>Dikarya</taxon>
        <taxon>Basidiomycota</taxon>
        <taxon>Agaricomycotina</taxon>
        <taxon>Agaricomycetes</taxon>
        <taxon>Polyporales</taxon>
        <taxon>Adustoporiaceae</taxon>
        <taxon>Rhodonia</taxon>
    </lineage>
</organism>
<feature type="region of interest" description="Disordered" evidence="1">
    <location>
        <begin position="1"/>
        <end position="52"/>
    </location>
</feature>
<sequence>MASRHSSAPPAPASESPSSAHGTLRPFSLTPWTSRSSLSTGARNASGGPNSVWRRTRQADEVHLVQQEAGDLQAAGSAAGRDVSVHKDVEAGVTAPDDGRVGAAAGRRARGRRKPMNMHGRPWFTRGTSAPTAEASARAIVQAQGSARTDLVGKTEDAKVEDADAGVGTGGVVVHGEHEGKQCYVVLARLGKLAPPATPSSLDVNDDGASSYSGEQYARPVSRYIVIWLVGKTHVDELQSTPHMQAPVQDTGLTKEVERPRRRAAAGKSMACGFGVWAARRVGTPGKIY</sequence>
<feature type="region of interest" description="Disordered" evidence="1">
    <location>
        <begin position="93"/>
        <end position="129"/>
    </location>
</feature>
<dbReference type="AlphaFoldDB" id="A0A1X6MYA3"/>
<dbReference type="RefSeq" id="XP_024338133.1">
    <property type="nucleotide sequence ID" value="XM_024479317.1"/>
</dbReference>
<dbReference type="EMBL" id="KZ110599">
    <property type="protein sequence ID" value="OSX61339.1"/>
    <property type="molecule type" value="Genomic_DNA"/>
</dbReference>
<gene>
    <name evidence="2" type="ORF">POSPLADRAFT_1047553</name>
</gene>
<evidence type="ECO:0000313" key="3">
    <source>
        <dbReference type="Proteomes" id="UP000194127"/>
    </source>
</evidence>
<dbReference type="OrthoDB" id="10304034at2759"/>